<keyword evidence="4" id="KW-0489">Methyltransferase</keyword>
<keyword evidence="8" id="KW-0862">Zinc</keyword>
<gene>
    <name evidence="15" type="ORF">ABR69_09290</name>
</gene>
<dbReference type="Gene3D" id="3.40.10.10">
    <property type="entry name" value="DNA Methylphosphotriester Repair Domain"/>
    <property type="match status" value="1"/>
</dbReference>
<dbReference type="GO" id="GO:0006307">
    <property type="term" value="P:DNA alkylation repair"/>
    <property type="evidence" value="ECO:0007669"/>
    <property type="project" value="TreeGrafter"/>
</dbReference>
<dbReference type="AlphaFoldDB" id="A0A0R2SDT3"/>
<evidence type="ECO:0000256" key="10">
    <source>
        <dbReference type="ARBA" id="ARBA00023125"/>
    </source>
</evidence>
<evidence type="ECO:0000313" key="16">
    <source>
        <dbReference type="Proteomes" id="UP000051934"/>
    </source>
</evidence>
<dbReference type="Gene3D" id="1.10.1670.10">
    <property type="entry name" value="Helix-hairpin-Helix base-excision DNA repair enzymes (C-terminal)"/>
    <property type="match status" value="1"/>
</dbReference>
<dbReference type="SMART" id="SM01009">
    <property type="entry name" value="AlkA_N"/>
    <property type="match status" value="1"/>
</dbReference>
<keyword evidence="12" id="KW-0804">Transcription</keyword>
<dbReference type="InterPro" id="IPR023170">
    <property type="entry name" value="HhH_base_excis_C"/>
</dbReference>
<organism evidence="15 16">
    <name type="scientific">OM182 bacterium BACL3 MAG-120507-bin80</name>
    <dbReference type="NCBI Taxonomy" id="1655577"/>
    <lineage>
        <taxon>Bacteria</taxon>
        <taxon>Pseudomonadati</taxon>
        <taxon>Pseudomonadota</taxon>
        <taxon>Gammaproteobacteria</taxon>
        <taxon>OMG group</taxon>
        <taxon>OM182 clade</taxon>
    </lineage>
</organism>
<keyword evidence="7" id="KW-0227">DNA damage</keyword>
<evidence type="ECO:0000256" key="9">
    <source>
        <dbReference type="ARBA" id="ARBA00023015"/>
    </source>
</evidence>
<keyword evidence="11" id="KW-0010">Activator</keyword>
<dbReference type="PROSITE" id="PS01124">
    <property type="entry name" value="HTH_ARAC_FAMILY_2"/>
    <property type="match status" value="1"/>
</dbReference>
<dbReference type="GO" id="GO:0008270">
    <property type="term" value="F:zinc ion binding"/>
    <property type="evidence" value="ECO:0007669"/>
    <property type="project" value="InterPro"/>
</dbReference>
<dbReference type="GO" id="GO:0008168">
    <property type="term" value="F:methyltransferase activity"/>
    <property type="evidence" value="ECO:0007669"/>
    <property type="project" value="UniProtKB-KW"/>
</dbReference>
<comment type="catalytic activity">
    <reaction evidence="1">
        <text>Hydrolysis of alkylated DNA, releasing 3-methyladenine, 3-methylguanine, 7-methylguanine and 7-methyladenine.</text>
        <dbReference type="EC" id="3.2.2.21"/>
    </reaction>
</comment>
<evidence type="ECO:0000259" key="14">
    <source>
        <dbReference type="PROSITE" id="PS01124"/>
    </source>
</evidence>
<evidence type="ECO:0000256" key="2">
    <source>
        <dbReference type="ARBA" id="ARBA00001947"/>
    </source>
</evidence>
<dbReference type="CDD" id="cd00056">
    <property type="entry name" value="ENDO3c"/>
    <property type="match status" value="1"/>
</dbReference>
<dbReference type="InterPro" id="IPR009057">
    <property type="entry name" value="Homeodomain-like_sf"/>
</dbReference>
<dbReference type="SUPFAM" id="SSF57884">
    <property type="entry name" value="Ada DNA repair protein, N-terminal domain (N-Ada 10)"/>
    <property type="match status" value="1"/>
</dbReference>
<dbReference type="GO" id="GO:0032131">
    <property type="term" value="F:alkylated DNA binding"/>
    <property type="evidence" value="ECO:0007669"/>
    <property type="project" value="TreeGrafter"/>
</dbReference>
<dbReference type="Gene3D" id="3.30.310.20">
    <property type="entry name" value="DNA-3-methyladenine glycosylase AlkA, N-terminal domain"/>
    <property type="match status" value="1"/>
</dbReference>
<comment type="cofactor">
    <cofactor evidence="2">
        <name>Zn(2+)</name>
        <dbReference type="ChEBI" id="CHEBI:29105"/>
    </cofactor>
</comment>
<dbReference type="Gene3D" id="1.10.340.30">
    <property type="entry name" value="Hypothetical protein, domain 2"/>
    <property type="match status" value="1"/>
</dbReference>
<dbReference type="FunFam" id="3.40.10.10:FF:000001">
    <property type="entry name" value="DNA-3-methyladenine glycosylase 2"/>
    <property type="match status" value="1"/>
</dbReference>
<evidence type="ECO:0000256" key="5">
    <source>
        <dbReference type="ARBA" id="ARBA00022679"/>
    </source>
</evidence>
<keyword evidence="9" id="KW-0805">Transcription regulation</keyword>
<dbReference type="InterPro" id="IPR010316">
    <property type="entry name" value="AlkA_N"/>
</dbReference>
<dbReference type="InterPro" id="IPR051912">
    <property type="entry name" value="Alkylbase_DNA_Glycosylase/TA"/>
</dbReference>
<dbReference type="InterPro" id="IPR037046">
    <property type="entry name" value="AlkA_N_sf"/>
</dbReference>
<dbReference type="SUPFAM" id="SSF55945">
    <property type="entry name" value="TATA-box binding protein-like"/>
    <property type="match status" value="1"/>
</dbReference>
<dbReference type="EMBL" id="LIBB01000178">
    <property type="protein sequence ID" value="KRO71467.1"/>
    <property type="molecule type" value="Genomic_DNA"/>
</dbReference>
<evidence type="ECO:0000256" key="6">
    <source>
        <dbReference type="ARBA" id="ARBA00022723"/>
    </source>
</evidence>
<dbReference type="InterPro" id="IPR004026">
    <property type="entry name" value="Ada_DNA_repair_Zn-bd"/>
</dbReference>
<evidence type="ECO:0000256" key="8">
    <source>
        <dbReference type="ARBA" id="ARBA00022833"/>
    </source>
</evidence>
<dbReference type="SMART" id="SM00342">
    <property type="entry name" value="HTH_ARAC"/>
    <property type="match status" value="1"/>
</dbReference>
<evidence type="ECO:0000256" key="3">
    <source>
        <dbReference type="ARBA" id="ARBA00012000"/>
    </source>
</evidence>
<dbReference type="InterPro" id="IPR035451">
    <property type="entry name" value="Ada-like_dom_sf"/>
</dbReference>
<evidence type="ECO:0000256" key="1">
    <source>
        <dbReference type="ARBA" id="ARBA00000086"/>
    </source>
</evidence>
<dbReference type="GO" id="GO:0043916">
    <property type="term" value="F:DNA-7-methylguanine glycosylase activity"/>
    <property type="evidence" value="ECO:0007669"/>
    <property type="project" value="TreeGrafter"/>
</dbReference>
<dbReference type="SMART" id="SM00478">
    <property type="entry name" value="ENDO3c"/>
    <property type="match status" value="1"/>
</dbReference>
<dbReference type="Pfam" id="PF12833">
    <property type="entry name" value="HTH_18"/>
    <property type="match status" value="1"/>
</dbReference>
<dbReference type="GO" id="GO:0005737">
    <property type="term" value="C:cytoplasm"/>
    <property type="evidence" value="ECO:0007669"/>
    <property type="project" value="TreeGrafter"/>
</dbReference>
<evidence type="ECO:0000256" key="12">
    <source>
        <dbReference type="ARBA" id="ARBA00023163"/>
    </source>
</evidence>
<dbReference type="Gene3D" id="1.10.10.60">
    <property type="entry name" value="Homeodomain-like"/>
    <property type="match status" value="1"/>
</dbReference>
<keyword evidence="5" id="KW-0808">Transferase</keyword>
<dbReference type="InterPro" id="IPR011257">
    <property type="entry name" value="DNA_glycosylase"/>
</dbReference>
<dbReference type="GO" id="GO:0008725">
    <property type="term" value="F:DNA-3-methyladenine glycosylase activity"/>
    <property type="evidence" value="ECO:0007669"/>
    <property type="project" value="TreeGrafter"/>
</dbReference>
<dbReference type="GO" id="GO:0043565">
    <property type="term" value="F:sequence-specific DNA binding"/>
    <property type="evidence" value="ECO:0007669"/>
    <property type="project" value="InterPro"/>
</dbReference>
<dbReference type="GO" id="GO:0032259">
    <property type="term" value="P:methylation"/>
    <property type="evidence" value="ECO:0007669"/>
    <property type="project" value="UniProtKB-KW"/>
</dbReference>
<dbReference type="InterPro" id="IPR018060">
    <property type="entry name" value="HTH_AraC"/>
</dbReference>
<protein>
    <recommendedName>
        <fullName evidence="3">DNA-3-methyladenine glycosylase II</fullName>
        <ecNumber evidence="3">3.2.2.21</ecNumber>
    </recommendedName>
</protein>
<dbReference type="GO" id="GO:0006285">
    <property type="term" value="P:base-excision repair, AP site formation"/>
    <property type="evidence" value="ECO:0007669"/>
    <property type="project" value="TreeGrafter"/>
</dbReference>
<dbReference type="SUPFAM" id="SSF48150">
    <property type="entry name" value="DNA-glycosylase"/>
    <property type="match status" value="1"/>
</dbReference>
<keyword evidence="6" id="KW-0479">Metal-binding</keyword>
<evidence type="ECO:0000256" key="11">
    <source>
        <dbReference type="ARBA" id="ARBA00023159"/>
    </source>
</evidence>
<dbReference type="GO" id="GO:0032993">
    <property type="term" value="C:protein-DNA complex"/>
    <property type="evidence" value="ECO:0007669"/>
    <property type="project" value="TreeGrafter"/>
</dbReference>
<accession>A0A0R2SDT3</accession>
<dbReference type="Pfam" id="PF06029">
    <property type="entry name" value="AlkA_N"/>
    <property type="match status" value="1"/>
</dbReference>
<feature type="domain" description="HTH araC/xylS-type" evidence="14">
    <location>
        <begin position="97"/>
        <end position="195"/>
    </location>
</feature>
<keyword evidence="13" id="KW-0234">DNA repair</keyword>
<evidence type="ECO:0000256" key="13">
    <source>
        <dbReference type="ARBA" id="ARBA00023204"/>
    </source>
</evidence>
<dbReference type="EC" id="3.2.2.21" evidence="3"/>
<dbReference type="Pfam" id="PF02805">
    <property type="entry name" value="Ada_Zn_binding"/>
    <property type="match status" value="1"/>
</dbReference>
<comment type="caution">
    <text evidence="15">The sequence shown here is derived from an EMBL/GenBank/DDBJ whole genome shotgun (WGS) entry which is preliminary data.</text>
</comment>
<proteinExistence type="predicted"/>
<dbReference type="SUPFAM" id="SSF46689">
    <property type="entry name" value="Homeodomain-like"/>
    <property type="match status" value="1"/>
</dbReference>
<dbReference type="InterPro" id="IPR003265">
    <property type="entry name" value="HhH-GPD_domain"/>
</dbReference>
<reference evidence="15 16" key="1">
    <citation type="submission" date="2015-10" db="EMBL/GenBank/DDBJ databases">
        <title>Metagenome-Assembled Genomes uncover a global brackish microbiome.</title>
        <authorList>
            <person name="Hugerth L.W."/>
            <person name="Larsson J."/>
            <person name="Alneberg J."/>
            <person name="Lindh M.V."/>
            <person name="Legrand C."/>
            <person name="Pinhassi J."/>
            <person name="Andersson A.F."/>
        </authorList>
    </citation>
    <scope>NUCLEOTIDE SEQUENCE [LARGE SCALE GENOMIC DNA]</scope>
    <source>
        <strain evidence="15">BACL4 MAG-120507-bin80</strain>
    </source>
</reference>
<name>A0A0R2SDT3_9GAMM</name>
<keyword evidence="10" id="KW-0238">DNA-binding</keyword>
<evidence type="ECO:0000313" key="15">
    <source>
        <dbReference type="EMBL" id="KRO71467.1"/>
    </source>
</evidence>
<dbReference type="PANTHER" id="PTHR43003:SF13">
    <property type="entry name" value="DNA-3-METHYLADENINE GLYCOSYLASE 2"/>
    <property type="match status" value="1"/>
</dbReference>
<evidence type="ECO:0000256" key="4">
    <source>
        <dbReference type="ARBA" id="ARBA00022603"/>
    </source>
</evidence>
<dbReference type="GO" id="GO:0003700">
    <property type="term" value="F:DNA-binding transcription factor activity"/>
    <property type="evidence" value="ECO:0007669"/>
    <property type="project" value="InterPro"/>
</dbReference>
<dbReference type="Proteomes" id="UP000051934">
    <property type="component" value="Unassembled WGS sequence"/>
</dbReference>
<evidence type="ECO:0000256" key="7">
    <source>
        <dbReference type="ARBA" id="ARBA00022763"/>
    </source>
</evidence>
<sequence length="518" mass="57133">MKPLQLADGATLLDTAVYESARQARDPRYDGRFFIGVLTTGIYCRPICPVRIPKQENIQLYRSAAAAATAGFRPCLRCRPESSPGTPAWTGGSWKVTRALEMIERGFLDVSTPRALAAKLLIGERQLGRLFQQHLGAAPREVAQTRRLHFAKKLIDETDLPLTTLCFAAGFGSVRRFNAVLKQTYGKSPRELRARRLTRTNRERVSEGSEGSIGSTESAVGAIVLTLSYRPPFDWTALLSFLAYRAIPGVEQVTESSYARSFRVINERGEIDAQGHFIAQFSTDANTVSLSVWIDNKAALQRVVERVRAILDLRADSEIIDSTLTLDPRLAKLVARYPGTRVPGCWSGFEVALRAILGQQVTVKAASTLVSRVAMRHGEAYDCDQEGIDYFFPEAEAIAIADLEGLGIVRARVAAITDVARRIVAGELDIGPNASLEAFVRAFCESKGIGEWTAHYVAMRALADPNAFPHSDLILLRAAADKDETLTPRALKARAELWQPWRAYAVLLLWRGYAAIEN</sequence>
<dbReference type="PANTHER" id="PTHR43003">
    <property type="entry name" value="DNA-3-METHYLADENINE GLYCOSYLASE"/>
    <property type="match status" value="1"/>
</dbReference>